<accession>A0A6J5SJ31</accession>
<sequence>MVETYRPILVTPGVQPSTDFTTSTTNHFVAADKIRFRDGFPEKIGGWVAVTIDDANTLAGCGRSIFSYNLSNSVRYIIGTHANLYYLIGSQLTNISPLVTSTTAIANSLASHYATLANNPVTTTLASATITIADTATKLRVGDAVTLSGSSAVNGVPAAEINTSHFVRTQATNSYTISVTTAATSAGTGGGASVVQRSGIITVTQASHGFPNGERIKIASSGDLAGILAAAINKQFIIRNKTANTYDIVAATAATSSVSAGGGAGTTVQGQIADGLCDATAAQGYGAGLYGAGLYGTALVSTTGALPVRSWTADRFGNNIILTPGNQTGVYTWDSVTAIAPVALTNAPTAVNYVYTSNEIVVTLGDSNVGNRRKWSDQGVSTTWSGASTNQAGEDDIEGASTFISHLNVKGINLEFTDSQVYTSRYIGRPFIWETKLLDDKSGIISKNARMQHNGTGYWMGTDNFYYYRSGNVEIIPSNSSFETTFKKYVFDNINISQKSKIFCWFNRKFNEVWWHYPSSNSSECDRVVRLNVKEMTWTTDTHDRSAGEYPTQLRAFPYLAQIDQTTDITTLYEHENTNDDNGAALTWSLTTPFFDGGVDVVNILGVIPDSIQTGNISCVVNVKQYPQSSSLYSTTTLTITPTSEIQAIRNTSRFIQYVLSGSAVGQAWRAGNWQQAITIAGGR</sequence>
<protein>
    <submittedName>
        <fullName evidence="1">Uncharacterized protein</fullName>
    </submittedName>
</protein>
<reference evidence="1" key="1">
    <citation type="submission" date="2020-05" db="EMBL/GenBank/DDBJ databases">
        <authorList>
            <person name="Chiriac C."/>
            <person name="Salcher M."/>
            <person name="Ghai R."/>
            <person name="Kavagutti S V."/>
        </authorList>
    </citation>
    <scope>NUCLEOTIDE SEQUENCE</scope>
</reference>
<proteinExistence type="predicted"/>
<organism evidence="1">
    <name type="scientific">uncultured Caudovirales phage</name>
    <dbReference type="NCBI Taxonomy" id="2100421"/>
    <lineage>
        <taxon>Viruses</taxon>
        <taxon>Duplodnaviria</taxon>
        <taxon>Heunggongvirae</taxon>
        <taxon>Uroviricota</taxon>
        <taxon>Caudoviricetes</taxon>
        <taxon>Peduoviridae</taxon>
        <taxon>Maltschvirus</taxon>
        <taxon>Maltschvirus maltsch</taxon>
    </lineage>
</organism>
<evidence type="ECO:0000313" key="1">
    <source>
        <dbReference type="EMBL" id="CAB4214622.1"/>
    </source>
</evidence>
<dbReference type="Gene3D" id="2.40.30.20">
    <property type="match status" value="2"/>
</dbReference>
<dbReference type="InterPro" id="IPR023366">
    <property type="entry name" value="ATP_synth_asu-like_sf"/>
</dbReference>
<gene>
    <name evidence="1" type="ORF">UFOVP1454_55</name>
</gene>
<name>A0A6J5SJ31_9CAUD</name>
<dbReference type="EMBL" id="LR797414">
    <property type="protein sequence ID" value="CAB4214622.1"/>
    <property type="molecule type" value="Genomic_DNA"/>
</dbReference>